<keyword evidence="4" id="KW-1185">Reference proteome</keyword>
<dbReference type="InterPro" id="IPR008979">
    <property type="entry name" value="Galactose-bd-like_sf"/>
</dbReference>
<feature type="signal peptide" evidence="1">
    <location>
        <begin position="1"/>
        <end position="24"/>
    </location>
</feature>
<protein>
    <recommendedName>
        <fullName evidence="2">F5/8 type C domain-containing protein</fullName>
    </recommendedName>
</protein>
<proteinExistence type="predicted"/>
<feature type="chain" id="PRO_5032837431" description="F5/8 type C domain-containing protein" evidence="1">
    <location>
        <begin position="25"/>
        <end position="94"/>
    </location>
</feature>
<evidence type="ECO:0000256" key="1">
    <source>
        <dbReference type="SAM" id="SignalP"/>
    </source>
</evidence>
<dbReference type="PROSITE" id="PS01285">
    <property type="entry name" value="FA58C_1"/>
    <property type="match status" value="1"/>
</dbReference>
<feature type="domain" description="F5/8 type C" evidence="2">
    <location>
        <begin position="1"/>
        <end position="94"/>
    </location>
</feature>
<keyword evidence="1" id="KW-0732">Signal</keyword>
<evidence type="ECO:0000259" key="2">
    <source>
        <dbReference type="PROSITE" id="PS50022"/>
    </source>
</evidence>
<dbReference type="Pfam" id="PF00754">
    <property type="entry name" value="F5_F8_type_C"/>
    <property type="match status" value="1"/>
</dbReference>
<dbReference type="PANTHER" id="PTHR24543">
    <property type="entry name" value="MULTICOPPER OXIDASE-RELATED"/>
    <property type="match status" value="1"/>
</dbReference>
<dbReference type="PROSITE" id="PS50022">
    <property type="entry name" value="FA58C_3"/>
    <property type="match status" value="1"/>
</dbReference>
<dbReference type="EMBL" id="WNWW01000371">
    <property type="protein sequence ID" value="KAF3425626.1"/>
    <property type="molecule type" value="Genomic_DNA"/>
</dbReference>
<reference evidence="3" key="1">
    <citation type="submission" date="2019-11" db="EMBL/GenBank/DDBJ databases">
        <title>The nuclear and mitochondrial genomes of Frieseomelitta varia - a highly eusocial stingless bee (Meliponini) with a permanently sterile worker caste.</title>
        <authorList>
            <person name="Freitas F.C.P."/>
            <person name="Lourenco A.P."/>
            <person name="Nunes F.M.F."/>
            <person name="Paschoal A.R."/>
            <person name="Abreu F.C.P."/>
            <person name="Barbin F.O."/>
            <person name="Bataglia L."/>
            <person name="Cardoso-Junior C.A.M."/>
            <person name="Cervoni M.S."/>
            <person name="Silva S.R."/>
            <person name="Dalarmi F."/>
            <person name="Del Lama M.A."/>
            <person name="Depintor T.S."/>
            <person name="Ferreira K.M."/>
            <person name="Goria P.S."/>
            <person name="Jaskot M.C."/>
            <person name="Lago D.C."/>
            <person name="Luna-Lucena D."/>
            <person name="Moda L.M."/>
            <person name="Nascimento L."/>
            <person name="Pedrino M."/>
            <person name="Rabico F.O."/>
            <person name="Sanches F.C."/>
            <person name="Santos D.E."/>
            <person name="Santos C.G."/>
            <person name="Vieira J."/>
            <person name="Lopes T.F."/>
            <person name="Barchuk A.R."/>
            <person name="Hartfelder K."/>
            <person name="Simoes Z.L.P."/>
            <person name="Bitondi M.M.G."/>
            <person name="Pinheiro D.G."/>
        </authorList>
    </citation>
    <scope>NUCLEOTIDE SEQUENCE</scope>
    <source>
        <strain evidence="3">USP_RPSP 00005682</strain>
        <tissue evidence="3">Whole individual</tissue>
    </source>
</reference>
<dbReference type="InterPro" id="IPR000421">
    <property type="entry name" value="FA58C"/>
</dbReference>
<comment type="caution">
    <text evidence="3">The sequence shown here is derived from an EMBL/GenBank/DDBJ whole genome shotgun (WGS) entry which is preliminary data.</text>
</comment>
<dbReference type="SUPFAM" id="SSF49785">
    <property type="entry name" value="Galactose-binding domain-like"/>
    <property type="match status" value="1"/>
</dbReference>
<name>A0A833RY21_9HYME</name>
<dbReference type="Proteomes" id="UP000655588">
    <property type="component" value="Unassembled WGS sequence"/>
</dbReference>
<evidence type="ECO:0000313" key="3">
    <source>
        <dbReference type="EMBL" id="KAF3425626.1"/>
    </source>
</evidence>
<organism evidence="3 4">
    <name type="scientific">Frieseomelitta varia</name>
    <dbReference type="NCBI Taxonomy" id="561572"/>
    <lineage>
        <taxon>Eukaryota</taxon>
        <taxon>Metazoa</taxon>
        <taxon>Ecdysozoa</taxon>
        <taxon>Arthropoda</taxon>
        <taxon>Hexapoda</taxon>
        <taxon>Insecta</taxon>
        <taxon>Pterygota</taxon>
        <taxon>Neoptera</taxon>
        <taxon>Endopterygota</taxon>
        <taxon>Hymenoptera</taxon>
        <taxon>Apocrita</taxon>
        <taxon>Aculeata</taxon>
        <taxon>Apoidea</taxon>
        <taxon>Anthophila</taxon>
        <taxon>Apidae</taxon>
        <taxon>Frieseomelitta</taxon>
    </lineage>
</organism>
<sequence>MPFNPTLLSTIASLSVACMRICCGVGRSAWTASSSDFGQYLIIDLGQVMNITAVATQGRAVQNEYVMEYVINYGTNGLDYVDYKEEDGNVKCLC</sequence>
<gene>
    <name evidence="3" type="ORF">E2986_13101</name>
</gene>
<accession>A0A833RY21</accession>
<evidence type="ECO:0000313" key="4">
    <source>
        <dbReference type="Proteomes" id="UP000655588"/>
    </source>
</evidence>
<dbReference type="AlphaFoldDB" id="A0A833RY21"/>
<dbReference type="Gene3D" id="2.60.120.260">
    <property type="entry name" value="Galactose-binding domain-like"/>
    <property type="match status" value="1"/>
</dbReference>